<proteinExistence type="predicted"/>
<evidence type="ECO:0000313" key="2">
    <source>
        <dbReference type="EMBL" id="EGT57111.1"/>
    </source>
</evidence>
<dbReference type="EMBL" id="GL379859">
    <property type="protein sequence ID" value="EGT57111.1"/>
    <property type="molecule type" value="Genomic_DNA"/>
</dbReference>
<reference evidence="3" key="1">
    <citation type="submission" date="2011-07" db="EMBL/GenBank/DDBJ databases">
        <authorList>
            <consortium name="Caenorhabditis brenneri Sequencing and Analysis Consortium"/>
            <person name="Wilson R.K."/>
        </authorList>
    </citation>
    <scope>NUCLEOTIDE SEQUENCE [LARGE SCALE GENOMIC DNA]</scope>
    <source>
        <strain evidence="3">PB2801</strain>
    </source>
</reference>
<name>G0NBS9_CAEBE</name>
<feature type="region of interest" description="Disordered" evidence="1">
    <location>
        <begin position="140"/>
        <end position="180"/>
    </location>
</feature>
<dbReference type="FunCoup" id="G0NBS9">
    <property type="interactions" value="288"/>
</dbReference>
<dbReference type="Proteomes" id="UP000008068">
    <property type="component" value="Unassembled WGS sequence"/>
</dbReference>
<feature type="compositionally biased region" description="Low complexity" evidence="1">
    <location>
        <begin position="505"/>
        <end position="525"/>
    </location>
</feature>
<dbReference type="AlphaFoldDB" id="G0NBS9"/>
<dbReference type="HOGENOM" id="CLU_015438_0_0_1"/>
<dbReference type="InParanoid" id="G0NBS9"/>
<feature type="region of interest" description="Disordered" evidence="1">
    <location>
        <begin position="503"/>
        <end position="539"/>
    </location>
</feature>
<feature type="compositionally biased region" description="Gly residues" evidence="1">
    <location>
        <begin position="850"/>
        <end position="860"/>
    </location>
</feature>
<dbReference type="OrthoDB" id="5874790at2759"/>
<sequence>MNKDEEEIRCQTMWQLDQDKKYQEVTEHLLTGCLNCITNPKKRFSGQEMLFPNGPPPWIKVPEAEKNNPESWKKYQKKKVHVEMTPEEFERYLIDSDISDGQMVFEVAKFKRCEKVIAWSTVHKIRKQQKEILLEKEKKEKEMKKKELEAKKESERLKKADEKRKNDEKKQQKNEEKQEYLDKMREEMKLLDTALEEDAPSEKESESDSEVVPEDRATKLNNLLQTKSFNLKHQMPWAPSSYDMLYFEQKSKLDQAQQKRIIGMCQNMLYRGSLRHAGNKLEMKDMRQACDSEYEMLVKAALEHARNEAVHPVDLMNQNTKMKCLQAFRNREPDNAHYLFKTPVFTVEDIEMIAGIKSEKQAIIPRMETLLKPASYQDELIIPDISKKCELRLCKRLNEPKVKIHLDQTVLSLITTCSQVSVMMDATTACHLLSPNWEGRDYEFGIPIVVKTERCDGQDRKIVVLSKPMFSNTISSATIQRKTIKRTLKSHFVVRKAAQNPVNISTSSSQTPDDTQIFSDSQDSTKSTDDVPSTSSDFLDNIISKMDKPKKNPKNKETFPNSTFQYAVFRVGDARLLIRSNAPYKHVEAGDRQHEMLQNAKGVTFEPRVEYLPNGGAMELGAVEWMWNYSKAVLKMSDSHILYRTSYKIDHVLQVDATTMRVDLMEPPPDALGLLSARTLMLEQMIAQLENLENGEYMAFQSKNKPLVVVSKCDAEQRGGVSIDAMRIKENDIQNISQTIKDDYFHGFSQEVPFQWQIVQGRAPQMLMAADSPLAHLKPSKGNFEKLQRKKFSLKRKFQERAAEKEEAKRQGDIDWDDPNLYADFTNPSVVPLDFRPNYHDTKKKRGKGQFFGRGAGRGGGRGHHRRGGKTAGRGARGGGRGGGSQQSQAPNATGESSSSQNVEVVNIP</sequence>
<accession>G0NBS9</accession>
<dbReference type="eggNOG" id="ENOG502SD2D">
    <property type="taxonomic scope" value="Eukaryota"/>
</dbReference>
<feature type="region of interest" description="Disordered" evidence="1">
    <location>
        <begin position="834"/>
        <end position="909"/>
    </location>
</feature>
<protein>
    <submittedName>
        <fullName evidence="2">Uncharacterized protein</fullName>
    </submittedName>
</protein>
<evidence type="ECO:0000313" key="3">
    <source>
        <dbReference type="Proteomes" id="UP000008068"/>
    </source>
</evidence>
<evidence type="ECO:0000256" key="1">
    <source>
        <dbReference type="SAM" id="MobiDB-lite"/>
    </source>
</evidence>
<organism evidence="3">
    <name type="scientific">Caenorhabditis brenneri</name>
    <name type="common">Nematode worm</name>
    <dbReference type="NCBI Taxonomy" id="135651"/>
    <lineage>
        <taxon>Eukaryota</taxon>
        <taxon>Metazoa</taxon>
        <taxon>Ecdysozoa</taxon>
        <taxon>Nematoda</taxon>
        <taxon>Chromadorea</taxon>
        <taxon>Rhabditida</taxon>
        <taxon>Rhabditina</taxon>
        <taxon>Rhabditomorpha</taxon>
        <taxon>Rhabditoidea</taxon>
        <taxon>Rhabditidae</taxon>
        <taxon>Peloderinae</taxon>
        <taxon>Caenorhabditis</taxon>
    </lineage>
</organism>
<keyword evidence="3" id="KW-1185">Reference proteome</keyword>
<feature type="compositionally biased region" description="Gly residues" evidence="1">
    <location>
        <begin position="870"/>
        <end position="885"/>
    </location>
</feature>
<feature type="compositionally biased region" description="Polar residues" evidence="1">
    <location>
        <begin position="886"/>
        <end position="909"/>
    </location>
</feature>
<feature type="region of interest" description="Disordered" evidence="1">
    <location>
        <begin position="195"/>
        <end position="214"/>
    </location>
</feature>
<dbReference type="STRING" id="135651.G0NBS9"/>
<gene>
    <name evidence="2" type="ORF">CAEBREN_30030</name>
</gene>